<dbReference type="RefSeq" id="WP_210055207.1">
    <property type="nucleotide sequence ID" value="NZ_BAAAMH010000004.1"/>
</dbReference>
<evidence type="ECO:0008006" key="9">
    <source>
        <dbReference type="Google" id="ProtNLM"/>
    </source>
</evidence>
<comment type="caution">
    <text evidence="7">The sequence shown here is derived from an EMBL/GenBank/DDBJ whole genome shotgun (WGS) entry which is preliminary data.</text>
</comment>
<dbReference type="InterPro" id="IPR004307">
    <property type="entry name" value="TspO_MBR"/>
</dbReference>
<name>A0ABS4Z8K5_9ACTN</name>
<protein>
    <recommendedName>
        <fullName evidence="9">TspO and MBR related proteins</fullName>
    </recommendedName>
</protein>
<feature type="transmembrane region" description="Helical" evidence="6">
    <location>
        <begin position="176"/>
        <end position="196"/>
    </location>
</feature>
<dbReference type="InterPro" id="IPR038330">
    <property type="entry name" value="TspO/MBR-related_sf"/>
</dbReference>
<accession>A0ABS4Z8K5</accession>
<keyword evidence="5 6" id="KW-0472">Membrane</keyword>
<evidence type="ECO:0000256" key="3">
    <source>
        <dbReference type="ARBA" id="ARBA00022692"/>
    </source>
</evidence>
<feature type="transmembrane region" description="Helical" evidence="6">
    <location>
        <begin position="201"/>
        <end position="220"/>
    </location>
</feature>
<feature type="transmembrane region" description="Helical" evidence="6">
    <location>
        <begin position="50"/>
        <end position="73"/>
    </location>
</feature>
<dbReference type="Proteomes" id="UP000758168">
    <property type="component" value="Unassembled WGS sequence"/>
</dbReference>
<dbReference type="PANTHER" id="PTHR33802:SF1">
    <property type="entry name" value="XK-RELATED PROTEIN"/>
    <property type="match status" value="1"/>
</dbReference>
<evidence type="ECO:0000256" key="1">
    <source>
        <dbReference type="ARBA" id="ARBA00004141"/>
    </source>
</evidence>
<sequence>MPVSDRTRTVAVAVTALAQAVIGLGSQFVVDAGSSTGAISDANRSPVTPAGYAFSIWGLIYLACLVLAVYQALPAQRERAVHRRTGWWLVAAFTAASVWVPVFATRTLWLAQVVILVLLASLVVAVRRSVRSGPAADRVEQFAFRLPVTLYLGWVTLATVAGFGTTARSLGLPESGVAVTLFSLLLVLAATVFSVVVVGRFAALAAFTFTAGWALVAIVVASSSVVVQVAAVLALLAIVAVLVIRTGRSPHKATLLLG</sequence>
<evidence type="ECO:0000256" key="4">
    <source>
        <dbReference type="ARBA" id="ARBA00022989"/>
    </source>
</evidence>
<evidence type="ECO:0000313" key="8">
    <source>
        <dbReference type="Proteomes" id="UP000758168"/>
    </source>
</evidence>
<keyword evidence="4 6" id="KW-1133">Transmembrane helix</keyword>
<feature type="transmembrane region" description="Helical" evidence="6">
    <location>
        <begin position="109"/>
        <end position="130"/>
    </location>
</feature>
<evidence type="ECO:0000256" key="6">
    <source>
        <dbReference type="SAM" id="Phobius"/>
    </source>
</evidence>
<reference evidence="7 8" key="1">
    <citation type="submission" date="2021-03" db="EMBL/GenBank/DDBJ databases">
        <title>Sequencing the genomes of 1000 actinobacteria strains.</title>
        <authorList>
            <person name="Klenk H.-P."/>
        </authorList>
    </citation>
    <scope>NUCLEOTIDE SEQUENCE [LARGE SCALE GENOMIC DNA]</scope>
    <source>
        <strain evidence="7 8">DSM 12936</strain>
    </source>
</reference>
<comment type="similarity">
    <text evidence="2">Belongs to the TspO/BZRP family.</text>
</comment>
<keyword evidence="3 6" id="KW-0812">Transmembrane</keyword>
<evidence type="ECO:0000256" key="2">
    <source>
        <dbReference type="ARBA" id="ARBA00007524"/>
    </source>
</evidence>
<gene>
    <name evidence="7" type="ORF">JOF54_001964</name>
</gene>
<keyword evidence="8" id="KW-1185">Reference proteome</keyword>
<organism evidence="7 8">
    <name type="scientific">Microlunatus capsulatus</name>
    <dbReference type="NCBI Taxonomy" id="99117"/>
    <lineage>
        <taxon>Bacteria</taxon>
        <taxon>Bacillati</taxon>
        <taxon>Actinomycetota</taxon>
        <taxon>Actinomycetes</taxon>
        <taxon>Propionibacteriales</taxon>
        <taxon>Propionibacteriaceae</taxon>
        <taxon>Microlunatus</taxon>
    </lineage>
</organism>
<comment type="subcellular location">
    <subcellularLocation>
        <location evidence="1">Membrane</location>
        <topology evidence="1">Multi-pass membrane protein</topology>
    </subcellularLocation>
</comment>
<evidence type="ECO:0000313" key="7">
    <source>
        <dbReference type="EMBL" id="MBP2417042.1"/>
    </source>
</evidence>
<feature type="transmembrane region" description="Helical" evidence="6">
    <location>
        <begin position="142"/>
        <end position="164"/>
    </location>
</feature>
<feature type="transmembrane region" description="Helical" evidence="6">
    <location>
        <begin position="226"/>
        <end position="244"/>
    </location>
</feature>
<dbReference type="EMBL" id="JAGIOB010000001">
    <property type="protein sequence ID" value="MBP2417042.1"/>
    <property type="molecule type" value="Genomic_DNA"/>
</dbReference>
<dbReference type="Gene3D" id="1.20.1260.100">
    <property type="entry name" value="TspO/MBR protein"/>
    <property type="match status" value="1"/>
</dbReference>
<proteinExistence type="inferred from homology"/>
<dbReference type="Pfam" id="PF03073">
    <property type="entry name" value="TspO_MBR"/>
    <property type="match status" value="1"/>
</dbReference>
<dbReference type="PANTHER" id="PTHR33802">
    <property type="entry name" value="SI:CH211-161H7.5-RELATED"/>
    <property type="match status" value="1"/>
</dbReference>
<feature type="transmembrane region" description="Helical" evidence="6">
    <location>
        <begin position="85"/>
        <end position="103"/>
    </location>
</feature>
<evidence type="ECO:0000256" key="5">
    <source>
        <dbReference type="ARBA" id="ARBA00023136"/>
    </source>
</evidence>